<comment type="similarity">
    <text evidence="10">Belongs to the DEAD box helicase family. DEAH subfamily. PRP16 sub-subfamily.</text>
</comment>
<evidence type="ECO:0000256" key="14">
    <source>
        <dbReference type="SAM" id="MobiDB-lite"/>
    </source>
</evidence>
<dbReference type="GO" id="GO:0000398">
    <property type="term" value="P:mRNA splicing, via spliceosome"/>
    <property type="evidence" value="ECO:0007669"/>
    <property type="project" value="UniProtKB-ARBA"/>
</dbReference>
<evidence type="ECO:0000256" key="2">
    <source>
        <dbReference type="ARBA" id="ARBA00012552"/>
    </source>
</evidence>
<dbReference type="GO" id="GO:0005524">
    <property type="term" value="F:ATP binding"/>
    <property type="evidence" value="ECO:0007669"/>
    <property type="project" value="UniProtKB-KW"/>
</dbReference>
<dbReference type="FunFam" id="1.20.120.1080:FF:000018">
    <property type="entry name" value="Pre-mRNA-splicing factor ATP-dependent RNA helicase prp16"/>
    <property type="match status" value="1"/>
</dbReference>
<keyword evidence="13" id="KW-0175">Coiled coil</keyword>
<dbReference type="Pfam" id="PF07717">
    <property type="entry name" value="OB_NTP_bind"/>
    <property type="match status" value="1"/>
</dbReference>
<feature type="compositionally biased region" description="Basic and acidic residues" evidence="14">
    <location>
        <begin position="298"/>
        <end position="308"/>
    </location>
</feature>
<feature type="region of interest" description="Disordered" evidence="14">
    <location>
        <begin position="92"/>
        <end position="331"/>
    </location>
</feature>
<keyword evidence="4" id="KW-0547">Nucleotide-binding</keyword>
<dbReference type="PANTHER" id="PTHR18934">
    <property type="entry name" value="ATP-DEPENDENT RNA HELICASE"/>
    <property type="match status" value="1"/>
</dbReference>
<dbReference type="SMART" id="SM00490">
    <property type="entry name" value="HELICc"/>
    <property type="match status" value="1"/>
</dbReference>
<evidence type="ECO:0000256" key="8">
    <source>
        <dbReference type="ARBA" id="ARBA00023187"/>
    </source>
</evidence>
<evidence type="ECO:0000256" key="13">
    <source>
        <dbReference type="SAM" id="Coils"/>
    </source>
</evidence>
<evidence type="ECO:0000256" key="9">
    <source>
        <dbReference type="ARBA" id="ARBA00023242"/>
    </source>
</evidence>
<evidence type="ECO:0000256" key="11">
    <source>
        <dbReference type="ARBA" id="ARBA00047984"/>
    </source>
</evidence>
<dbReference type="SMART" id="SM00847">
    <property type="entry name" value="HA2"/>
    <property type="match status" value="1"/>
</dbReference>
<evidence type="ECO:0000256" key="4">
    <source>
        <dbReference type="ARBA" id="ARBA00022741"/>
    </source>
</evidence>
<organism evidence="17 18">
    <name type="scientific">Psilocybe cf. subviscida</name>
    <dbReference type="NCBI Taxonomy" id="2480587"/>
    <lineage>
        <taxon>Eukaryota</taxon>
        <taxon>Fungi</taxon>
        <taxon>Dikarya</taxon>
        <taxon>Basidiomycota</taxon>
        <taxon>Agaricomycotina</taxon>
        <taxon>Agaricomycetes</taxon>
        <taxon>Agaricomycetidae</taxon>
        <taxon>Agaricales</taxon>
        <taxon>Agaricineae</taxon>
        <taxon>Strophariaceae</taxon>
        <taxon>Psilocybe</taxon>
    </lineage>
</organism>
<dbReference type="Gene3D" id="3.40.50.300">
    <property type="entry name" value="P-loop containing nucleotide triphosphate hydrolases"/>
    <property type="match status" value="2"/>
</dbReference>
<dbReference type="GO" id="GO:0005681">
    <property type="term" value="C:spliceosomal complex"/>
    <property type="evidence" value="ECO:0007669"/>
    <property type="project" value="UniProtKB-ARBA"/>
</dbReference>
<dbReference type="GO" id="GO:0034458">
    <property type="term" value="F:3'-5' RNA helicase activity"/>
    <property type="evidence" value="ECO:0007669"/>
    <property type="project" value="TreeGrafter"/>
</dbReference>
<dbReference type="InterPro" id="IPR027417">
    <property type="entry name" value="P-loop_NTPase"/>
</dbReference>
<dbReference type="InterPro" id="IPR048333">
    <property type="entry name" value="HA2_WH"/>
</dbReference>
<dbReference type="PANTHER" id="PTHR18934:SF91">
    <property type="entry name" value="PRE-MRNA-SPLICING FACTOR ATP-DEPENDENT RNA HELICASE PRP16"/>
    <property type="match status" value="1"/>
</dbReference>
<evidence type="ECO:0000313" key="17">
    <source>
        <dbReference type="EMBL" id="KAF5312272.1"/>
    </source>
</evidence>
<comment type="subcellular location">
    <subcellularLocation>
        <location evidence="1">Nucleus</location>
    </subcellularLocation>
</comment>
<dbReference type="InterPro" id="IPR011709">
    <property type="entry name" value="DEAD-box_helicase_OB_fold"/>
</dbReference>
<dbReference type="Pfam" id="PF04408">
    <property type="entry name" value="WHD_HA2"/>
    <property type="match status" value="1"/>
</dbReference>
<evidence type="ECO:0000256" key="3">
    <source>
        <dbReference type="ARBA" id="ARBA00022664"/>
    </source>
</evidence>
<dbReference type="EMBL" id="JAACJJ010000056">
    <property type="protein sequence ID" value="KAF5312272.1"/>
    <property type="molecule type" value="Genomic_DNA"/>
</dbReference>
<feature type="compositionally biased region" description="Basic and acidic residues" evidence="14">
    <location>
        <begin position="233"/>
        <end position="260"/>
    </location>
</feature>
<dbReference type="SMART" id="SM00487">
    <property type="entry name" value="DEXDc"/>
    <property type="match status" value="1"/>
</dbReference>
<sequence>MASEDFTHHIAIKLSRALNLINPNDTLAKRVIDIASTSTPVAFLTAAKTFGKFQDSFLTELHGEILSHAKQEATGVAPHPVEGITVYDSDVLEPEPIRPGGLQRPDASRHTFRQPAKRLEPPTPRTSLLGLDKLAKEKREAAADDKNATGEGSRKKPRLDDGDEPFFKVPSLPASRTANIRQRGEETPSHPGGLSDVGRQRLEEHRKNREKQREGLKAANEPRSNAPKGLGDFQRRSNRDKDRGWVDRRGDRGHDQRSHGWDSTPSRGSSSRDAPSVRVPNVSWDATPSRSSAGEGDGWGRQKDRRWDAPTPRVARGGSPDGDDAAFGLDSREWEEEQVKLDRDWYTGAEEGGIAGDDEHNPLAQYEDLSALKDAEIATKQVKKVSARQAQYNADNDLWEANRMVTSGVATRKALDLDFEDDSESTVHVMVHDLKPPFLDGRTVYTKQLEPINPIRDPTSDMAVFSKKGSALVKEKREQAERAKAAAKLAALGGTALGNIMGVKDEEAEAEAEAEQKAKEAKEKGEDDYKGDSKFATHLKSNTGVSAFARSRTLKEQREYLPAFACREELMKVIRENQVIIVVGETGSGKTTQLAQFLYEDGYCQHGLIGCTQPRRVAAMSVAKRVSEEMECKLGSTVGYAIRFEDCTSAETKIKYMTDGVLLRESLNEGDLDRYSVIILDEAHERSLSTDVLMGLLRKVLTRRRDLKLIVTSATMNADKFSNFYGMAPTYTIPGRTFPVEISHAKSPCEDYVDSAVKQVLQIHLSLPPGDILVFMTGQEDIEITCQVVQERLSQLDDPAPLAVLPIYSQMPADLQAKIFDATSDGRRKVIVATNIAETSLTVDGILFVVDAGYSKLKVYNPKVGMDALQITPISQANANQRTGRAGRTGSGFCYRLYTEMAYRNELFENTIPEIQRTNLANTVLLLKSLGVKNLLEFDFMDPPPQANILNSMYQLWVLGALDNVGDLTPVGRKMSEFPMEPSMAKMLIASVDYGCSAEMLTIVSMLSVPSVFYRPKERMEEADAAREKFNVPESDHLTLLNVFNQWKSHGHRDDWAMKHFLHPKLLRKAREVRVQLEDIMKFQKMDIISTGTDFDVVRKAITAGYFHQAARVKGIGEFVNIRSGLPTHLHPTSALYGLGYTPSHIVYHELILTSKEYMTQVTAIDPYWLAELGSVFYSVKEKNFDERGNRRQADREFSRKAELETEMARQREETAMKQVQEAQAAKNASGSKSKVIVPGTPRHIGIGAGARVTQTPRRRVGI</sequence>
<feature type="compositionally biased region" description="Basic and acidic residues" evidence="14">
    <location>
        <begin position="133"/>
        <end position="160"/>
    </location>
</feature>
<dbReference type="PROSITE" id="PS51192">
    <property type="entry name" value="HELICASE_ATP_BIND_1"/>
    <property type="match status" value="1"/>
</dbReference>
<name>A0A8H5AWJ6_9AGAR</name>
<feature type="compositionally biased region" description="Polar residues" evidence="14">
    <location>
        <begin position="261"/>
        <end position="273"/>
    </location>
</feature>
<accession>A0A8H5AWJ6</accession>
<evidence type="ECO:0000259" key="15">
    <source>
        <dbReference type="PROSITE" id="PS51192"/>
    </source>
</evidence>
<dbReference type="Pfam" id="PF00271">
    <property type="entry name" value="Helicase_C"/>
    <property type="match status" value="1"/>
</dbReference>
<dbReference type="FunFam" id="3.40.50.300:FF:000007">
    <property type="entry name" value="Pre-mRNA-splicing factor ATP-dependent RNA helicase"/>
    <property type="match status" value="1"/>
</dbReference>
<feature type="compositionally biased region" description="Basic and acidic residues" evidence="14">
    <location>
        <begin position="198"/>
        <end position="216"/>
    </location>
</feature>
<keyword evidence="9" id="KW-0539">Nucleus</keyword>
<feature type="region of interest" description="Disordered" evidence="14">
    <location>
        <begin position="1222"/>
        <end position="1241"/>
    </location>
</feature>
<feature type="compositionally biased region" description="Basic and acidic residues" evidence="14">
    <location>
        <begin position="514"/>
        <end position="532"/>
    </location>
</feature>
<dbReference type="InterPro" id="IPR007502">
    <property type="entry name" value="Helicase-assoc_dom"/>
</dbReference>
<protein>
    <recommendedName>
        <fullName evidence="12">Pre-mRNA-splicing factor ATP-dependent RNA helicase PRP16</fullName>
        <ecNumber evidence="2">3.6.4.13</ecNumber>
    </recommendedName>
</protein>
<dbReference type="PROSITE" id="PS51194">
    <property type="entry name" value="HELICASE_CTER"/>
    <property type="match status" value="1"/>
</dbReference>
<dbReference type="GO" id="GO:0016787">
    <property type="term" value="F:hydrolase activity"/>
    <property type="evidence" value="ECO:0007669"/>
    <property type="project" value="UniProtKB-KW"/>
</dbReference>
<evidence type="ECO:0000256" key="5">
    <source>
        <dbReference type="ARBA" id="ARBA00022801"/>
    </source>
</evidence>
<dbReference type="SUPFAM" id="SSF52540">
    <property type="entry name" value="P-loop containing nucleoside triphosphate hydrolases"/>
    <property type="match status" value="1"/>
</dbReference>
<dbReference type="Gene3D" id="1.20.120.1080">
    <property type="match status" value="1"/>
</dbReference>
<keyword evidence="5" id="KW-0378">Hydrolase</keyword>
<keyword evidence="3" id="KW-0507">mRNA processing</keyword>
<dbReference type="InterPro" id="IPR001650">
    <property type="entry name" value="Helicase_C-like"/>
</dbReference>
<dbReference type="Pfam" id="PF00270">
    <property type="entry name" value="DEAD"/>
    <property type="match status" value="1"/>
</dbReference>
<dbReference type="Proteomes" id="UP000567179">
    <property type="component" value="Unassembled WGS sequence"/>
</dbReference>
<evidence type="ECO:0000256" key="7">
    <source>
        <dbReference type="ARBA" id="ARBA00022840"/>
    </source>
</evidence>
<keyword evidence="8" id="KW-0508">mRNA splicing</keyword>
<feature type="domain" description="Helicase C-terminal" evidence="16">
    <location>
        <begin position="759"/>
        <end position="931"/>
    </location>
</feature>
<dbReference type="FunFam" id="3.40.50.300:FF:000313">
    <property type="entry name" value="Pre-mRNA-splicing factor ATP-dependent RNA helicase PRP16"/>
    <property type="match status" value="1"/>
</dbReference>
<feature type="domain" description="Helicase ATP-binding" evidence="15">
    <location>
        <begin position="571"/>
        <end position="734"/>
    </location>
</feature>
<dbReference type="OrthoDB" id="10253254at2759"/>
<dbReference type="InterPro" id="IPR002464">
    <property type="entry name" value="DNA/RNA_helicase_DEAH_CS"/>
</dbReference>
<dbReference type="GO" id="GO:0003723">
    <property type="term" value="F:RNA binding"/>
    <property type="evidence" value="ECO:0007669"/>
    <property type="project" value="TreeGrafter"/>
</dbReference>
<dbReference type="EC" id="3.6.4.13" evidence="2"/>
<feature type="coiled-coil region" evidence="13">
    <location>
        <begin position="1194"/>
        <end position="1221"/>
    </location>
</feature>
<evidence type="ECO:0000259" key="16">
    <source>
        <dbReference type="PROSITE" id="PS51194"/>
    </source>
</evidence>
<feature type="region of interest" description="Disordered" evidence="14">
    <location>
        <begin position="506"/>
        <end position="532"/>
    </location>
</feature>
<keyword evidence="18" id="KW-1185">Reference proteome</keyword>
<dbReference type="CDD" id="cd18791">
    <property type="entry name" value="SF2_C_RHA"/>
    <property type="match status" value="1"/>
</dbReference>
<reference evidence="17 18" key="1">
    <citation type="journal article" date="2020" name="ISME J.">
        <title>Uncovering the hidden diversity of litter-decomposition mechanisms in mushroom-forming fungi.</title>
        <authorList>
            <person name="Floudas D."/>
            <person name="Bentzer J."/>
            <person name="Ahren D."/>
            <person name="Johansson T."/>
            <person name="Persson P."/>
            <person name="Tunlid A."/>
        </authorList>
    </citation>
    <scope>NUCLEOTIDE SEQUENCE [LARGE SCALE GENOMIC DNA]</scope>
    <source>
        <strain evidence="17 18">CBS 101986</strain>
    </source>
</reference>
<dbReference type="AlphaFoldDB" id="A0A8H5AWJ6"/>
<dbReference type="InterPro" id="IPR014001">
    <property type="entry name" value="Helicase_ATP-bd"/>
</dbReference>
<comment type="catalytic activity">
    <reaction evidence="11">
        <text>ATP + H2O = ADP + phosphate + H(+)</text>
        <dbReference type="Rhea" id="RHEA:13065"/>
        <dbReference type="ChEBI" id="CHEBI:15377"/>
        <dbReference type="ChEBI" id="CHEBI:15378"/>
        <dbReference type="ChEBI" id="CHEBI:30616"/>
        <dbReference type="ChEBI" id="CHEBI:43474"/>
        <dbReference type="ChEBI" id="CHEBI:456216"/>
        <dbReference type="EC" id="3.6.4.13"/>
    </reaction>
</comment>
<proteinExistence type="inferred from homology"/>
<dbReference type="PROSITE" id="PS00690">
    <property type="entry name" value="DEAH_ATP_HELICASE"/>
    <property type="match status" value="1"/>
</dbReference>
<comment type="caution">
    <text evidence="17">The sequence shown here is derived from an EMBL/GenBank/DDBJ whole genome shotgun (WGS) entry which is preliminary data.</text>
</comment>
<keyword evidence="6" id="KW-0347">Helicase</keyword>
<gene>
    <name evidence="17" type="ORF">D9619_003296</name>
</gene>
<evidence type="ECO:0000313" key="18">
    <source>
        <dbReference type="Proteomes" id="UP000567179"/>
    </source>
</evidence>
<dbReference type="InterPro" id="IPR011545">
    <property type="entry name" value="DEAD/DEAH_box_helicase_dom"/>
</dbReference>
<evidence type="ECO:0000256" key="10">
    <source>
        <dbReference type="ARBA" id="ARBA00038040"/>
    </source>
</evidence>
<evidence type="ECO:0000256" key="1">
    <source>
        <dbReference type="ARBA" id="ARBA00004123"/>
    </source>
</evidence>
<evidence type="ECO:0000256" key="12">
    <source>
        <dbReference type="ARBA" id="ARBA00070009"/>
    </source>
</evidence>
<dbReference type="Pfam" id="PF21010">
    <property type="entry name" value="HA2_C"/>
    <property type="match status" value="1"/>
</dbReference>
<keyword evidence="7" id="KW-0067">ATP-binding</keyword>
<evidence type="ECO:0000256" key="6">
    <source>
        <dbReference type="ARBA" id="ARBA00022806"/>
    </source>
</evidence>